<name>Q0AMA3_MARMM</name>
<dbReference type="Gene3D" id="2.40.50.90">
    <property type="match status" value="1"/>
</dbReference>
<accession>Q0AMA3</accession>
<dbReference type="RefSeq" id="WP_011644235.1">
    <property type="nucleotide sequence ID" value="NC_008347.1"/>
</dbReference>
<evidence type="ECO:0000313" key="5">
    <source>
        <dbReference type="Proteomes" id="UP000001964"/>
    </source>
</evidence>
<dbReference type="EMBL" id="CP000449">
    <property type="protein sequence ID" value="ABI66590.1"/>
    <property type="molecule type" value="Genomic_DNA"/>
</dbReference>
<evidence type="ECO:0000259" key="3">
    <source>
        <dbReference type="SMART" id="SM00318"/>
    </source>
</evidence>
<dbReference type="AlphaFoldDB" id="Q0AMA3"/>
<dbReference type="SMART" id="SM00318">
    <property type="entry name" value="SNc"/>
    <property type="match status" value="1"/>
</dbReference>
<feature type="chain" id="PRO_5004168199" evidence="2">
    <location>
        <begin position="19"/>
        <end position="309"/>
    </location>
</feature>
<evidence type="ECO:0000256" key="2">
    <source>
        <dbReference type="SAM" id="SignalP"/>
    </source>
</evidence>
<feature type="region of interest" description="Disordered" evidence="1">
    <location>
        <begin position="21"/>
        <end position="69"/>
    </location>
</feature>
<keyword evidence="2" id="KW-0732">Signal</keyword>
<organism evidence="4 5">
    <name type="scientific">Maricaulis maris (strain MCS10)</name>
    <name type="common">Caulobacter maris</name>
    <dbReference type="NCBI Taxonomy" id="394221"/>
    <lineage>
        <taxon>Bacteria</taxon>
        <taxon>Pseudomonadati</taxon>
        <taxon>Pseudomonadota</taxon>
        <taxon>Alphaproteobacteria</taxon>
        <taxon>Maricaulales</taxon>
        <taxon>Maricaulaceae</taxon>
        <taxon>Maricaulis</taxon>
    </lineage>
</organism>
<proteinExistence type="predicted"/>
<feature type="domain" description="TNase-like" evidence="3">
    <location>
        <begin position="66"/>
        <end position="197"/>
    </location>
</feature>
<dbReference type="Proteomes" id="UP000001964">
    <property type="component" value="Chromosome"/>
</dbReference>
<dbReference type="InterPro" id="IPR016071">
    <property type="entry name" value="Staphylococal_nuclease_OB-fold"/>
</dbReference>
<evidence type="ECO:0000256" key="1">
    <source>
        <dbReference type="SAM" id="MobiDB-lite"/>
    </source>
</evidence>
<dbReference type="HOGENOM" id="CLU_899556_0_0_5"/>
<protein>
    <submittedName>
        <fullName evidence="4">Nuclease (SNase domain protein)</fullName>
    </submittedName>
</protein>
<dbReference type="STRING" id="394221.Mmar10_2298"/>
<dbReference type="InterPro" id="IPR035437">
    <property type="entry name" value="SNase_OB-fold_sf"/>
</dbReference>
<sequence length="309" mass="32480" precursor="true">MRLLVLSLLCLAACGPSAAVQTGQSGGEAASGGNPPSSTQAQDVSPSGQAGEAGSAGNLLPRGGEQGERGRILSTSGALTLVVETAAGPIEVRLAEIDTPVPELTQAWLADHVVGREIELVYSGLRRDRYERALAHVLMPDANVGEEPAQDAAWLQYRLIDAGLARVMSHADNQAQAALLLPVEAGARQAGRGLWADPAHQVRDPHPDARAQDVGSAQIVEGRVLDAVQLNSGRIYLNFGSDYRTDFTVRIDAADSQAFLDAGLTPAALSGQRIRVRGWVTDENGPMIALDHPARLELLGEDASAARAR</sequence>
<keyword evidence="5" id="KW-1185">Reference proteome</keyword>
<dbReference type="KEGG" id="mmr:Mmar10_2298"/>
<dbReference type="eggNOG" id="COG1525">
    <property type="taxonomic scope" value="Bacteria"/>
</dbReference>
<dbReference type="SUPFAM" id="SSF50199">
    <property type="entry name" value="Staphylococcal nuclease"/>
    <property type="match status" value="1"/>
</dbReference>
<feature type="signal peptide" evidence="2">
    <location>
        <begin position="1"/>
        <end position="18"/>
    </location>
</feature>
<feature type="compositionally biased region" description="Polar residues" evidence="1">
    <location>
        <begin position="34"/>
        <end position="48"/>
    </location>
</feature>
<dbReference type="Pfam" id="PF00565">
    <property type="entry name" value="SNase"/>
    <property type="match status" value="1"/>
</dbReference>
<evidence type="ECO:0000313" key="4">
    <source>
        <dbReference type="EMBL" id="ABI66590.1"/>
    </source>
</evidence>
<reference evidence="4 5" key="1">
    <citation type="submission" date="2006-08" db="EMBL/GenBank/DDBJ databases">
        <title>Complete sequence of Maricaulis maris MCS10.</title>
        <authorList>
            <consortium name="US DOE Joint Genome Institute"/>
            <person name="Copeland A."/>
            <person name="Lucas S."/>
            <person name="Lapidus A."/>
            <person name="Barry K."/>
            <person name="Detter J.C."/>
            <person name="Glavina del Rio T."/>
            <person name="Hammon N."/>
            <person name="Israni S."/>
            <person name="Dalin E."/>
            <person name="Tice H."/>
            <person name="Pitluck S."/>
            <person name="Saunders E."/>
            <person name="Brettin T."/>
            <person name="Bruce D."/>
            <person name="Han C."/>
            <person name="Tapia R."/>
            <person name="Gilna P."/>
            <person name="Schmutz J."/>
            <person name="Larimer F."/>
            <person name="Land M."/>
            <person name="Hauser L."/>
            <person name="Kyrpides N."/>
            <person name="Mikhailova N."/>
            <person name="Viollier P."/>
            <person name="Stephens C."/>
            <person name="Richardson P."/>
        </authorList>
    </citation>
    <scope>NUCLEOTIDE SEQUENCE [LARGE SCALE GENOMIC DNA]</scope>
    <source>
        <strain evidence="4 5">MCS10</strain>
    </source>
</reference>
<gene>
    <name evidence="4" type="ordered locus">Mmar10_2298</name>
</gene>